<keyword evidence="1" id="KW-0812">Transmembrane</keyword>
<reference evidence="3" key="1">
    <citation type="submission" date="2020-05" db="EMBL/GenBank/DDBJ databases">
        <authorList>
            <person name="Zhu T."/>
            <person name="Keshari N."/>
            <person name="Lu X."/>
        </authorList>
    </citation>
    <scope>NUCLEOTIDE SEQUENCE</scope>
    <source>
        <strain evidence="3">NK1-12</strain>
    </source>
</reference>
<evidence type="ECO:0008006" key="4">
    <source>
        <dbReference type="Google" id="ProtNLM"/>
    </source>
</evidence>
<accession>A0AA96WLJ5</accession>
<dbReference type="AlphaFoldDB" id="A0AA96WLJ5"/>
<dbReference type="EMBL" id="CP053587">
    <property type="protein sequence ID" value="WNZ27733.1"/>
    <property type="molecule type" value="Genomic_DNA"/>
</dbReference>
<keyword evidence="1" id="KW-0472">Membrane</keyword>
<evidence type="ECO:0000256" key="2">
    <source>
        <dbReference type="SAM" id="SignalP"/>
    </source>
</evidence>
<sequence>MKLKSTIAAVVATSALVGAVLLPEMAQAKPCIFSQQGGITDSAPSSNPTADPTTTQADLNDLNKLGIVGASFAVLGGLLAGGVFLKRRFDRKSEPLEADMQPEVLPTQLANPLAVPTEFAIEIPPEVIQSIRATEESNSELTSAR</sequence>
<feature type="transmembrane region" description="Helical" evidence="1">
    <location>
        <begin position="65"/>
        <end position="85"/>
    </location>
</feature>
<protein>
    <recommendedName>
        <fullName evidence="4">LPXTG cell wall anchor domain-containing protein</fullName>
    </recommendedName>
</protein>
<keyword evidence="2" id="KW-0732">Signal</keyword>
<dbReference type="RefSeq" id="WP_316436185.1">
    <property type="nucleotide sequence ID" value="NZ_CP053587.1"/>
</dbReference>
<gene>
    <name evidence="3" type="ORF">HJG54_33370</name>
</gene>
<feature type="signal peptide" evidence="2">
    <location>
        <begin position="1"/>
        <end position="28"/>
    </location>
</feature>
<keyword evidence="1" id="KW-1133">Transmembrane helix</keyword>
<evidence type="ECO:0000313" key="3">
    <source>
        <dbReference type="EMBL" id="WNZ27733.1"/>
    </source>
</evidence>
<organism evidence="3">
    <name type="scientific">Leptolyngbya sp. NK1-12</name>
    <dbReference type="NCBI Taxonomy" id="2547451"/>
    <lineage>
        <taxon>Bacteria</taxon>
        <taxon>Bacillati</taxon>
        <taxon>Cyanobacteriota</taxon>
        <taxon>Cyanophyceae</taxon>
        <taxon>Leptolyngbyales</taxon>
        <taxon>Leptolyngbyaceae</taxon>
        <taxon>Leptolyngbya group</taxon>
        <taxon>Leptolyngbya</taxon>
    </lineage>
</organism>
<evidence type="ECO:0000256" key="1">
    <source>
        <dbReference type="SAM" id="Phobius"/>
    </source>
</evidence>
<name>A0AA96WLJ5_9CYAN</name>
<feature type="chain" id="PRO_5041708365" description="LPXTG cell wall anchor domain-containing protein" evidence="2">
    <location>
        <begin position="29"/>
        <end position="145"/>
    </location>
</feature>
<proteinExistence type="predicted"/>